<gene>
    <name evidence="1" type="ORF">X975_14422</name>
</gene>
<keyword evidence="2" id="KW-1185">Reference proteome</keyword>
<proteinExistence type="predicted"/>
<evidence type="ECO:0000313" key="2">
    <source>
        <dbReference type="Proteomes" id="UP000054359"/>
    </source>
</evidence>
<dbReference type="OrthoDB" id="6406641at2759"/>
<organism evidence="1 2">
    <name type="scientific">Stegodyphus mimosarum</name>
    <name type="common">African social velvet spider</name>
    <dbReference type="NCBI Taxonomy" id="407821"/>
    <lineage>
        <taxon>Eukaryota</taxon>
        <taxon>Metazoa</taxon>
        <taxon>Ecdysozoa</taxon>
        <taxon>Arthropoda</taxon>
        <taxon>Chelicerata</taxon>
        <taxon>Arachnida</taxon>
        <taxon>Araneae</taxon>
        <taxon>Araneomorphae</taxon>
        <taxon>Entelegynae</taxon>
        <taxon>Eresoidea</taxon>
        <taxon>Eresidae</taxon>
        <taxon>Stegodyphus</taxon>
    </lineage>
</organism>
<dbReference type="Proteomes" id="UP000054359">
    <property type="component" value="Unassembled WGS sequence"/>
</dbReference>
<sequence length="105" mass="12377">MVAQFILTVGKLTKEIEYKQKDSYMLKLIINTILLILIQEFIHKQLIECGGSAKWRNKRHRGTAKDHLESYLSEFIWQQHQVKENRDCFESMLNSISAHFPPKSD</sequence>
<feature type="non-terminal residue" evidence="1">
    <location>
        <position position="105"/>
    </location>
</feature>
<evidence type="ECO:0000313" key="1">
    <source>
        <dbReference type="EMBL" id="KFM82776.1"/>
    </source>
</evidence>
<name>A0A087UZI7_STEMI</name>
<accession>A0A087UZI7</accession>
<dbReference type="EMBL" id="KK122473">
    <property type="protein sequence ID" value="KFM82776.1"/>
    <property type="molecule type" value="Genomic_DNA"/>
</dbReference>
<protein>
    <submittedName>
        <fullName evidence="1">Uncharacterized protein</fullName>
    </submittedName>
</protein>
<reference evidence="1 2" key="1">
    <citation type="submission" date="2013-11" db="EMBL/GenBank/DDBJ databases">
        <title>Genome sequencing of Stegodyphus mimosarum.</title>
        <authorList>
            <person name="Bechsgaard J."/>
        </authorList>
    </citation>
    <scope>NUCLEOTIDE SEQUENCE [LARGE SCALE GENOMIC DNA]</scope>
</reference>
<dbReference type="AlphaFoldDB" id="A0A087UZI7"/>